<name>A0A7J0GPJ0_9ERIC</name>
<dbReference type="EMBL" id="BJWL01000023">
    <property type="protein sequence ID" value="GFZ12719.1"/>
    <property type="molecule type" value="Genomic_DNA"/>
</dbReference>
<sequence length="97" mass="10635">MIGSLEPIGLLDPIMVKLRAAESWTTNTQSMPMVVDGSGDESGTRSCGAGRCMVYGGFVVRGVRRIERELGEEGFCKMGFYQRLLMTSSKSITECNF</sequence>
<accession>A0A7J0GPJ0</accession>
<dbReference type="AlphaFoldDB" id="A0A7J0GPJ0"/>
<dbReference type="Proteomes" id="UP000585474">
    <property type="component" value="Unassembled WGS sequence"/>
</dbReference>
<comment type="caution">
    <text evidence="1">The sequence shown here is derived from an EMBL/GenBank/DDBJ whole genome shotgun (WGS) entry which is preliminary data.</text>
</comment>
<gene>
    <name evidence="1" type="ORF">Acr_23g0011040</name>
</gene>
<evidence type="ECO:0000313" key="1">
    <source>
        <dbReference type="EMBL" id="GFZ12719.1"/>
    </source>
</evidence>
<proteinExistence type="predicted"/>
<reference evidence="1 2" key="1">
    <citation type="submission" date="2019-07" db="EMBL/GenBank/DDBJ databases">
        <title>De Novo Assembly of kiwifruit Actinidia rufa.</title>
        <authorList>
            <person name="Sugita-Konishi S."/>
            <person name="Sato K."/>
            <person name="Mori E."/>
            <person name="Abe Y."/>
            <person name="Kisaki G."/>
            <person name="Hamano K."/>
            <person name="Suezawa K."/>
            <person name="Otani M."/>
            <person name="Fukuda T."/>
            <person name="Manabe T."/>
            <person name="Gomi K."/>
            <person name="Tabuchi M."/>
            <person name="Akimitsu K."/>
            <person name="Kataoka I."/>
        </authorList>
    </citation>
    <scope>NUCLEOTIDE SEQUENCE [LARGE SCALE GENOMIC DNA]</scope>
    <source>
        <strain evidence="2">cv. Fuchu</strain>
    </source>
</reference>
<keyword evidence="2" id="KW-1185">Reference proteome</keyword>
<protein>
    <submittedName>
        <fullName evidence="1">Uncharacterized protein</fullName>
    </submittedName>
</protein>
<evidence type="ECO:0000313" key="2">
    <source>
        <dbReference type="Proteomes" id="UP000585474"/>
    </source>
</evidence>
<organism evidence="1 2">
    <name type="scientific">Actinidia rufa</name>
    <dbReference type="NCBI Taxonomy" id="165716"/>
    <lineage>
        <taxon>Eukaryota</taxon>
        <taxon>Viridiplantae</taxon>
        <taxon>Streptophyta</taxon>
        <taxon>Embryophyta</taxon>
        <taxon>Tracheophyta</taxon>
        <taxon>Spermatophyta</taxon>
        <taxon>Magnoliopsida</taxon>
        <taxon>eudicotyledons</taxon>
        <taxon>Gunneridae</taxon>
        <taxon>Pentapetalae</taxon>
        <taxon>asterids</taxon>
        <taxon>Ericales</taxon>
        <taxon>Actinidiaceae</taxon>
        <taxon>Actinidia</taxon>
    </lineage>
</organism>